<feature type="region of interest" description="Disordered" evidence="1">
    <location>
        <begin position="1"/>
        <end position="24"/>
    </location>
</feature>
<name>A0ABV8XUP2_9DEIO</name>
<evidence type="ECO:0000313" key="2">
    <source>
        <dbReference type="EMBL" id="MFC4428055.1"/>
    </source>
</evidence>
<dbReference type="EMBL" id="JBHSEH010000037">
    <property type="protein sequence ID" value="MFC4428055.1"/>
    <property type="molecule type" value="Genomic_DNA"/>
</dbReference>
<proteinExistence type="predicted"/>
<sequence length="80" mass="8727">MGDPFGQQPVDQSDGFRGHPVPDRLQRELVTTDAAQIALLPRMGLAVFDDADGAVLRTLQTVDALLNTRHAQKSTTSQRI</sequence>
<dbReference type="Proteomes" id="UP001595998">
    <property type="component" value="Unassembled WGS sequence"/>
</dbReference>
<feature type="compositionally biased region" description="Basic and acidic residues" evidence="1">
    <location>
        <begin position="14"/>
        <end position="24"/>
    </location>
</feature>
<evidence type="ECO:0000256" key="1">
    <source>
        <dbReference type="SAM" id="MobiDB-lite"/>
    </source>
</evidence>
<accession>A0ABV8XUP2</accession>
<reference evidence="3" key="1">
    <citation type="journal article" date="2019" name="Int. J. Syst. Evol. Microbiol.">
        <title>The Global Catalogue of Microorganisms (GCM) 10K type strain sequencing project: providing services to taxonomists for standard genome sequencing and annotation.</title>
        <authorList>
            <consortium name="The Broad Institute Genomics Platform"/>
            <consortium name="The Broad Institute Genome Sequencing Center for Infectious Disease"/>
            <person name="Wu L."/>
            <person name="Ma J."/>
        </authorList>
    </citation>
    <scope>NUCLEOTIDE SEQUENCE [LARGE SCALE GENOMIC DNA]</scope>
    <source>
        <strain evidence="3">CCUG 56029</strain>
    </source>
</reference>
<comment type="caution">
    <text evidence="2">The sequence shown here is derived from an EMBL/GenBank/DDBJ whole genome shotgun (WGS) entry which is preliminary data.</text>
</comment>
<dbReference type="RefSeq" id="WP_380042219.1">
    <property type="nucleotide sequence ID" value="NZ_JBHSEH010000037.1"/>
</dbReference>
<gene>
    <name evidence="2" type="ORF">ACFOZ9_17765</name>
</gene>
<organism evidence="2 3">
    <name type="scientific">Deinococcus navajonensis</name>
    <dbReference type="NCBI Taxonomy" id="309884"/>
    <lineage>
        <taxon>Bacteria</taxon>
        <taxon>Thermotogati</taxon>
        <taxon>Deinococcota</taxon>
        <taxon>Deinococci</taxon>
        <taxon>Deinococcales</taxon>
        <taxon>Deinococcaceae</taxon>
        <taxon>Deinococcus</taxon>
    </lineage>
</organism>
<feature type="non-terminal residue" evidence="2">
    <location>
        <position position="80"/>
    </location>
</feature>
<evidence type="ECO:0000313" key="3">
    <source>
        <dbReference type="Proteomes" id="UP001595998"/>
    </source>
</evidence>
<keyword evidence="3" id="KW-1185">Reference proteome</keyword>
<protein>
    <submittedName>
        <fullName evidence="2">Uncharacterized protein</fullName>
    </submittedName>
</protein>